<dbReference type="GO" id="GO:0005886">
    <property type="term" value="C:plasma membrane"/>
    <property type="evidence" value="ECO:0007669"/>
    <property type="project" value="UniProtKB-SubCell"/>
</dbReference>
<feature type="transmembrane region" description="Helical" evidence="6">
    <location>
        <begin position="63"/>
        <end position="82"/>
    </location>
</feature>
<evidence type="ECO:0000256" key="1">
    <source>
        <dbReference type="ARBA" id="ARBA00004651"/>
    </source>
</evidence>
<comment type="caution">
    <text evidence="8">The sequence shown here is derived from an EMBL/GenBank/DDBJ whole genome shotgun (WGS) entry which is preliminary data.</text>
</comment>
<proteinExistence type="predicted"/>
<dbReference type="RefSeq" id="WP_189489119.1">
    <property type="nucleotide sequence ID" value="NZ_BMZO01000004.1"/>
</dbReference>
<feature type="domain" description="RDD" evidence="7">
    <location>
        <begin position="26"/>
        <end position="148"/>
    </location>
</feature>
<evidence type="ECO:0000256" key="6">
    <source>
        <dbReference type="SAM" id="Phobius"/>
    </source>
</evidence>
<evidence type="ECO:0000256" key="5">
    <source>
        <dbReference type="ARBA" id="ARBA00023136"/>
    </source>
</evidence>
<dbReference type="InterPro" id="IPR010432">
    <property type="entry name" value="RDD"/>
</dbReference>
<evidence type="ECO:0000313" key="8">
    <source>
        <dbReference type="EMBL" id="GHC68422.1"/>
    </source>
</evidence>
<name>A0A8J3DP73_9HYPH</name>
<dbReference type="Pfam" id="PF06271">
    <property type="entry name" value="RDD"/>
    <property type="match status" value="1"/>
</dbReference>
<dbReference type="EMBL" id="BMZO01000004">
    <property type="protein sequence ID" value="GHC68422.1"/>
    <property type="molecule type" value="Genomic_DNA"/>
</dbReference>
<evidence type="ECO:0000313" key="9">
    <source>
        <dbReference type="Proteomes" id="UP000641137"/>
    </source>
</evidence>
<keyword evidence="4 6" id="KW-1133">Transmembrane helix</keyword>
<comment type="subcellular location">
    <subcellularLocation>
        <location evidence="1">Cell membrane</location>
        <topology evidence="1">Multi-pass membrane protein</topology>
    </subcellularLocation>
</comment>
<keyword evidence="3 6" id="KW-0812">Transmembrane</keyword>
<sequence>MANGTVLNGDVIRSTLDDPRTYRGVLTRRIMAFLVDLCIVFLLCIPAAIVIFVLGILTLSLGWVLYGILFPLVAIPYVWWTVSSPHQATIGMRMMDIRLERIEGGRIDGALAIAHSVLFWAGNALLTPLVLLIALFTRRKQTLHDLLLRTVVVRATEPRI</sequence>
<evidence type="ECO:0000256" key="3">
    <source>
        <dbReference type="ARBA" id="ARBA00022692"/>
    </source>
</evidence>
<evidence type="ECO:0000256" key="2">
    <source>
        <dbReference type="ARBA" id="ARBA00022475"/>
    </source>
</evidence>
<protein>
    <submittedName>
        <fullName evidence="8">RDD family protein</fullName>
    </submittedName>
</protein>
<feature type="transmembrane region" description="Helical" evidence="6">
    <location>
        <begin position="117"/>
        <end position="136"/>
    </location>
</feature>
<dbReference type="InterPro" id="IPR051791">
    <property type="entry name" value="Pra-immunoreactive"/>
</dbReference>
<dbReference type="Proteomes" id="UP000641137">
    <property type="component" value="Unassembled WGS sequence"/>
</dbReference>
<gene>
    <name evidence="8" type="ORF">GCM10010136_13120</name>
</gene>
<evidence type="ECO:0000256" key="4">
    <source>
        <dbReference type="ARBA" id="ARBA00022989"/>
    </source>
</evidence>
<keyword evidence="9" id="KW-1185">Reference proteome</keyword>
<feature type="transmembrane region" description="Helical" evidence="6">
    <location>
        <begin position="30"/>
        <end position="56"/>
    </location>
</feature>
<keyword evidence="5 6" id="KW-0472">Membrane</keyword>
<organism evidence="8 9">
    <name type="scientific">Limoniibacter endophyticus</name>
    <dbReference type="NCBI Taxonomy" id="1565040"/>
    <lineage>
        <taxon>Bacteria</taxon>
        <taxon>Pseudomonadati</taxon>
        <taxon>Pseudomonadota</taxon>
        <taxon>Alphaproteobacteria</taxon>
        <taxon>Hyphomicrobiales</taxon>
        <taxon>Bartonellaceae</taxon>
        <taxon>Limoniibacter</taxon>
    </lineage>
</organism>
<evidence type="ECO:0000259" key="7">
    <source>
        <dbReference type="Pfam" id="PF06271"/>
    </source>
</evidence>
<dbReference type="PANTHER" id="PTHR36115:SF6">
    <property type="entry name" value="PROLINE-RICH ANTIGEN HOMOLOG"/>
    <property type="match status" value="1"/>
</dbReference>
<dbReference type="PANTHER" id="PTHR36115">
    <property type="entry name" value="PROLINE-RICH ANTIGEN HOMOLOG-RELATED"/>
    <property type="match status" value="1"/>
</dbReference>
<accession>A0A8J3DP73</accession>
<dbReference type="AlphaFoldDB" id="A0A8J3DP73"/>
<reference evidence="8" key="1">
    <citation type="journal article" date="2014" name="Int. J. Syst. Evol. Microbiol.">
        <title>Complete genome sequence of Corynebacterium casei LMG S-19264T (=DSM 44701T), isolated from a smear-ripened cheese.</title>
        <authorList>
            <consortium name="US DOE Joint Genome Institute (JGI-PGF)"/>
            <person name="Walter F."/>
            <person name="Albersmeier A."/>
            <person name="Kalinowski J."/>
            <person name="Ruckert C."/>
        </authorList>
    </citation>
    <scope>NUCLEOTIDE SEQUENCE</scope>
    <source>
        <strain evidence="8">KCTC 42097</strain>
    </source>
</reference>
<keyword evidence="2" id="KW-1003">Cell membrane</keyword>
<reference evidence="8" key="2">
    <citation type="submission" date="2020-09" db="EMBL/GenBank/DDBJ databases">
        <authorList>
            <person name="Sun Q."/>
            <person name="Kim S."/>
        </authorList>
    </citation>
    <scope>NUCLEOTIDE SEQUENCE</scope>
    <source>
        <strain evidence="8">KCTC 42097</strain>
    </source>
</reference>